<dbReference type="NCBIfam" id="TIGR00401">
    <property type="entry name" value="msrA"/>
    <property type="match status" value="1"/>
</dbReference>
<dbReference type="EMBL" id="HBFR01021985">
    <property type="protein sequence ID" value="CAD8888611.1"/>
    <property type="molecule type" value="Transcribed_RNA"/>
</dbReference>
<keyword evidence="2" id="KW-0560">Oxidoreductase</keyword>
<reference evidence="8" key="1">
    <citation type="submission" date="2021-01" db="EMBL/GenBank/DDBJ databases">
        <authorList>
            <person name="Corre E."/>
            <person name="Pelletier E."/>
            <person name="Niang G."/>
            <person name="Scheremetjew M."/>
            <person name="Finn R."/>
            <person name="Kale V."/>
            <person name="Holt S."/>
            <person name="Cochrane G."/>
            <person name="Meng A."/>
            <person name="Brown T."/>
            <person name="Cohen L."/>
        </authorList>
    </citation>
    <scope>NUCLEOTIDE SEQUENCE</scope>
    <source>
        <strain evidence="8">308</strain>
    </source>
</reference>
<dbReference type="InterPro" id="IPR002569">
    <property type="entry name" value="Met_Sox_Rdtase_MsrA_dom"/>
</dbReference>
<dbReference type="PROSITE" id="PS50059">
    <property type="entry name" value="FKBP_PPIASE"/>
    <property type="match status" value="1"/>
</dbReference>
<evidence type="ECO:0000256" key="5">
    <source>
        <dbReference type="PROSITE-ProRule" id="PRU00277"/>
    </source>
</evidence>
<dbReference type="InterPro" id="IPR050162">
    <property type="entry name" value="MsrA_MetSO_reductase"/>
</dbReference>
<proteinExistence type="inferred from homology"/>
<dbReference type="GO" id="GO:0034599">
    <property type="term" value="P:cellular response to oxidative stress"/>
    <property type="evidence" value="ECO:0007669"/>
    <property type="project" value="TreeGrafter"/>
</dbReference>
<feature type="chain" id="PRO_5030671657" description="peptidylprolyl isomerase" evidence="6">
    <location>
        <begin position="23"/>
        <end position="374"/>
    </location>
</feature>
<comment type="catalytic activity">
    <reaction evidence="4">
        <text>[thioredoxin]-disulfide + L-methionine + H2O = L-methionine (S)-S-oxide + [thioredoxin]-dithiol</text>
        <dbReference type="Rhea" id="RHEA:19993"/>
        <dbReference type="Rhea" id="RHEA-COMP:10698"/>
        <dbReference type="Rhea" id="RHEA-COMP:10700"/>
        <dbReference type="ChEBI" id="CHEBI:15377"/>
        <dbReference type="ChEBI" id="CHEBI:29950"/>
        <dbReference type="ChEBI" id="CHEBI:50058"/>
        <dbReference type="ChEBI" id="CHEBI:57844"/>
        <dbReference type="ChEBI" id="CHEBI:58772"/>
        <dbReference type="EC" id="1.8.4.11"/>
    </reaction>
</comment>
<dbReference type="AlphaFoldDB" id="A0A7S1BIH0"/>
<dbReference type="PANTHER" id="PTHR42799:SF2">
    <property type="entry name" value="MITOCHONDRIAL PEPTIDE METHIONINE SULFOXIDE REDUCTASE"/>
    <property type="match status" value="1"/>
</dbReference>
<feature type="signal peptide" evidence="6">
    <location>
        <begin position="1"/>
        <end position="22"/>
    </location>
</feature>
<dbReference type="GO" id="GO:0005737">
    <property type="term" value="C:cytoplasm"/>
    <property type="evidence" value="ECO:0007669"/>
    <property type="project" value="TreeGrafter"/>
</dbReference>
<keyword evidence="5" id="KW-0413">Isomerase</keyword>
<dbReference type="SUPFAM" id="SSF54534">
    <property type="entry name" value="FKBP-like"/>
    <property type="match status" value="1"/>
</dbReference>
<organism evidence="8">
    <name type="scientific">Corethron hystrix</name>
    <dbReference type="NCBI Taxonomy" id="216773"/>
    <lineage>
        <taxon>Eukaryota</taxon>
        <taxon>Sar</taxon>
        <taxon>Stramenopiles</taxon>
        <taxon>Ochrophyta</taxon>
        <taxon>Bacillariophyta</taxon>
        <taxon>Coscinodiscophyceae</taxon>
        <taxon>Corethrophycidae</taxon>
        <taxon>Corethrales</taxon>
        <taxon>Corethraceae</taxon>
        <taxon>Corethron</taxon>
    </lineage>
</organism>
<dbReference type="GO" id="GO:0003755">
    <property type="term" value="F:peptidyl-prolyl cis-trans isomerase activity"/>
    <property type="evidence" value="ECO:0007669"/>
    <property type="project" value="UniProtKB-KW"/>
</dbReference>
<dbReference type="Pfam" id="PF01625">
    <property type="entry name" value="PMSR"/>
    <property type="match status" value="1"/>
</dbReference>
<comment type="similarity">
    <text evidence="1">Belongs to the MsrA Met sulfoxide reductase family.</text>
</comment>
<evidence type="ECO:0000259" key="7">
    <source>
        <dbReference type="PROSITE" id="PS50059"/>
    </source>
</evidence>
<accession>A0A7S1BIH0</accession>
<dbReference type="InterPro" id="IPR001179">
    <property type="entry name" value="PPIase_FKBP_dom"/>
</dbReference>
<dbReference type="HAMAP" id="MF_01401">
    <property type="entry name" value="MsrA"/>
    <property type="match status" value="1"/>
</dbReference>
<name>A0A7S1BIH0_9STRA</name>
<evidence type="ECO:0000256" key="4">
    <source>
        <dbReference type="ARBA" id="ARBA00048782"/>
    </source>
</evidence>
<dbReference type="Pfam" id="PF00254">
    <property type="entry name" value="FKBP_C"/>
    <property type="match status" value="1"/>
</dbReference>
<dbReference type="EC" id="5.2.1.8" evidence="5"/>
<dbReference type="Gene3D" id="3.10.50.40">
    <property type="match status" value="1"/>
</dbReference>
<evidence type="ECO:0000256" key="3">
    <source>
        <dbReference type="ARBA" id="ARBA00047806"/>
    </source>
</evidence>
<dbReference type="InterPro" id="IPR036509">
    <property type="entry name" value="Met_Sox_Rdtase_MsrA_sf"/>
</dbReference>
<dbReference type="InterPro" id="IPR046357">
    <property type="entry name" value="PPIase_dom_sf"/>
</dbReference>
<evidence type="ECO:0000256" key="1">
    <source>
        <dbReference type="ARBA" id="ARBA00005591"/>
    </source>
</evidence>
<dbReference type="SUPFAM" id="SSF55068">
    <property type="entry name" value="Peptide methionine sulfoxide reductase"/>
    <property type="match status" value="1"/>
</dbReference>
<keyword evidence="6" id="KW-0732">Signal</keyword>
<keyword evidence="5" id="KW-0697">Rotamase</keyword>
<evidence type="ECO:0000313" key="8">
    <source>
        <dbReference type="EMBL" id="CAD8888611.1"/>
    </source>
</evidence>
<evidence type="ECO:0000256" key="6">
    <source>
        <dbReference type="SAM" id="SignalP"/>
    </source>
</evidence>
<dbReference type="GO" id="GO:0008113">
    <property type="term" value="F:peptide-methionine (S)-S-oxide reductase activity"/>
    <property type="evidence" value="ECO:0007669"/>
    <property type="project" value="UniProtKB-EC"/>
</dbReference>
<feature type="domain" description="PPIase FKBP-type" evidence="7">
    <location>
        <begin position="59"/>
        <end position="115"/>
    </location>
</feature>
<gene>
    <name evidence="8" type="ORF">CHYS00102_LOCUS15811</name>
</gene>
<dbReference type="Gene3D" id="3.30.1060.10">
    <property type="entry name" value="Peptide methionine sulphoxide reductase MsrA"/>
    <property type="match status" value="1"/>
</dbReference>
<protein>
    <recommendedName>
        <fullName evidence="5">peptidylprolyl isomerase</fullName>
        <ecNumber evidence="5">5.2.1.8</ecNumber>
    </recommendedName>
</protein>
<comment type="catalytic activity">
    <reaction evidence="3">
        <text>L-methionyl-[protein] + [thioredoxin]-disulfide + H2O = L-methionyl-(S)-S-oxide-[protein] + [thioredoxin]-dithiol</text>
        <dbReference type="Rhea" id="RHEA:14217"/>
        <dbReference type="Rhea" id="RHEA-COMP:10698"/>
        <dbReference type="Rhea" id="RHEA-COMP:10700"/>
        <dbReference type="Rhea" id="RHEA-COMP:12313"/>
        <dbReference type="Rhea" id="RHEA-COMP:12315"/>
        <dbReference type="ChEBI" id="CHEBI:15377"/>
        <dbReference type="ChEBI" id="CHEBI:16044"/>
        <dbReference type="ChEBI" id="CHEBI:29950"/>
        <dbReference type="ChEBI" id="CHEBI:44120"/>
        <dbReference type="ChEBI" id="CHEBI:50058"/>
        <dbReference type="EC" id="1.8.4.11"/>
    </reaction>
</comment>
<sequence>MWLFLSFVLVVANNLSKQSVIAFTIPSRLQSAYYSGARPAFKSRRRISHTQLRAIATEGDVVTIEYSLSLPESNAGTQNDPVGDFLFDTGKVTFVLGMGNYLPGLHENVQGMTVGGSLEGAQIDAGFGPRDEENLIVKIPPENLPDEMKKGIQLGSKLFLQNGAPVTVIEVADDGGITIDANHPLAGKKYLLAASLQEVTKQSISKLSYSDEHEMATFGLGCFWGGELAFMRKLGVVGTKVGYSQGAKENPTYEEVCTGETGHTEAIRIIFDPDIVSYEELCRLAVARLGSSVYLENQVGNDKGTQYRSGFYYHSDSQKKVASSVLAELGPDCKVELKPAAETFWDGELHHQQYLMKGGQSAKKGEDETIRCYG</sequence>
<evidence type="ECO:0000256" key="2">
    <source>
        <dbReference type="ARBA" id="ARBA00023002"/>
    </source>
</evidence>
<dbReference type="PANTHER" id="PTHR42799">
    <property type="entry name" value="MITOCHONDRIAL PEPTIDE METHIONINE SULFOXIDE REDUCTASE"/>
    <property type="match status" value="1"/>
</dbReference>
<comment type="catalytic activity">
    <reaction evidence="5">
        <text>[protein]-peptidylproline (omega=180) = [protein]-peptidylproline (omega=0)</text>
        <dbReference type="Rhea" id="RHEA:16237"/>
        <dbReference type="Rhea" id="RHEA-COMP:10747"/>
        <dbReference type="Rhea" id="RHEA-COMP:10748"/>
        <dbReference type="ChEBI" id="CHEBI:83833"/>
        <dbReference type="ChEBI" id="CHEBI:83834"/>
        <dbReference type="EC" id="5.2.1.8"/>
    </reaction>
</comment>